<evidence type="ECO:0000313" key="3">
    <source>
        <dbReference type="Proteomes" id="UP000492821"/>
    </source>
</evidence>
<evidence type="ECO:0000256" key="1">
    <source>
        <dbReference type="RuleBase" id="RU000487"/>
    </source>
</evidence>
<dbReference type="SUPFAM" id="SSF53067">
    <property type="entry name" value="Actin-like ATPase domain"/>
    <property type="match status" value="2"/>
</dbReference>
<dbReference type="PANTHER" id="PTHR11937">
    <property type="entry name" value="ACTIN"/>
    <property type="match status" value="1"/>
</dbReference>
<comment type="similarity">
    <text evidence="1">Belongs to the actin family.</text>
</comment>
<protein>
    <submittedName>
        <fullName evidence="4">Actin-related protein 10</fullName>
    </submittedName>
</protein>
<dbReference type="Gene3D" id="3.30.420.40">
    <property type="match status" value="2"/>
</dbReference>
<dbReference type="Pfam" id="PF00022">
    <property type="entry name" value="Actin"/>
    <property type="match status" value="1"/>
</dbReference>
<feature type="compositionally biased region" description="Polar residues" evidence="2">
    <location>
        <begin position="27"/>
        <end position="36"/>
    </location>
</feature>
<dbReference type="AlphaFoldDB" id="A0A7E4V1G5"/>
<evidence type="ECO:0000256" key="2">
    <source>
        <dbReference type="SAM" id="MobiDB-lite"/>
    </source>
</evidence>
<proteinExistence type="inferred from homology"/>
<name>A0A7E4V1G5_PANRE</name>
<dbReference type="InterPro" id="IPR004000">
    <property type="entry name" value="Actin"/>
</dbReference>
<dbReference type="Gene3D" id="3.90.640.10">
    <property type="entry name" value="Actin, Chain A, domain 4"/>
    <property type="match status" value="1"/>
</dbReference>
<dbReference type="SMART" id="SM00268">
    <property type="entry name" value="ACTIN"/>
    <property type="match status" value="1"/>
</dbReference>
<feature type="region of interest" description="Disordered" evidence="2">
    <location>
        <begin position="1"/>
        <end position="36"/>
    </location>
</feature>
<organism evidence="3 4">
    <name type="scientific">Panagrellus redivivus</name>
    <name type="common">Microworm</name>
    <dbReference type="NCBI Taxonomy" id="6233"/>
    <lineage>
        <taxon>Eukaryota</taxon>
        <taxon>Metazoa</taxon>
        <taxon>Ecdysozoa</taxon>
        <taxon>Nematoda</taxon>
        <taxon>Chromadorea</taxon>
        <taxon>Rhabditida</taxon>
        <taxon>Tylenchina</taxon>
        <taxon>Panagrolaimomorpha</taxon>
        <taxon>Panagrolaimoidea</taxon>
        <taxon>Panagrolaimidae</taxon>
        <taxon>Panagrellus</taxon>
    </lineage>
</organism>
<evidence type="ECO:0000313" key="4">
    <source>
        <dbReference type="WBParaSite" id="Pan_g15369.t1"/>
    </source>
</evidence>
<dbReference type="Proteomes" id="UP000492821">
    <property type="component" value="Unassembled WGS sequence"/>
</dbReference>
<dbReference type="InterPro" id="IPR043129">
    <property type="entry name" value="ATPase_NBD"/>
</dbReference>
<dbReference type="WBParaSite" id="Pan_g15369.t1">
    <property type="protein sequence ID" value="Pan_g15369.t1"/>
    <property type="gene ID" value="Pan_g15369"/>
</dbReference>
<reference evidence="3" key="1">
    <citation type="journal article" date="2013" name="Genetics">
        <title>The draft genome and transcriptome of Panagrellus redivivus are shaped by the harsh demands of a free-living lifestyle.</title>
        <authorList>
            <person name="Srinivasan J."/>
            <person name="Dillman A.R."/>
            <person name="Macchietto M.G."/>
            <person name="Heikkinen L."/>
            <person name="Lakso M."/>
            <person name="Fracchia K.M."/>
            <person name="Antoshechkin I."/>
            <person name="Mortazavi A."/>
            <person name="Wong G."/>
            <person name="Sternberg P.W."/>
        </authorList>
    </citation>
    <scope>NUCLEOTIDE SEQUENCE [LARGE SCALE GENOMIC DNA]</scope>
    <source>
        <strain evidence="3">MT8872</strain>
    </source>
</reference>
<accession>A0A7E4V1G5</accession>
<sequence length="473" mass="53566">MSRRNESIINVPLPASPGQREARVAPSVSNPSTSNPALHRLYNPAALQTKSPAYSQFSSKELEVTYVIEIGARWTRYGLANSYYPREIVSSFYPHPKDQKLCHVLDHTLSETDHSILLNAFLTKYCTMRLSNAAMDKRIVIVEGLFVHEKARKRLAKCFFERQSVKASAIVYAPAPLMHIVPFGTDTAIVVDIGYNYVAVTPVWDNVIFFSACTYNLFGSKHLLERIRDHYKTKGLIRTFDGTIRPFNDEDMKRFDEWNTAEDLLSRFFFVTRSDRAKSYQKATTDGDEEITYCPDVESYFYTEKLIVPGSLREFTAELLFDGVDYSDVYSIPELIYKAVALSPVDIRRSLLSNIIVTGGAACLRGIHGRIDVELKYLIMTGNGGLSMKLMENVGFLKVPGGEQIERYSAWLGGCLCGGIIETRPRYYSLKHWEEGVPLPDWTTQIDNYRIPVCPDKVVTENVTKQLVGLRVV</sequence>
<reference evidence="4" key="2">
    <citation type="submission" date="2020-10" db="UniProtKB">
        <authorList>
            <consortium name="WormBaseParasite"/>
        </authorList>
    </citation>
    <scope>IDENTIFICATION</scope>
</reference>
<keyword evidence="3" id="KW-1185">Reference proteome</keyword>